<organism evidence="1 2">
    <name type="scientific">Kineobactrum sediminis</name>
    <dbReference type="NCBI Taxonomy" id="1905677"/>
    <lineage>
        <taxon>Bacteria</taxon>
        <taxon>Pseudomonadati</taxon>
        <taxon>Pseudomonadota</taxon>
        <taxon>Gammaproteobacteria</taxon>
        <taxon>Cellvibrionales</taxon>
        <taxon>Halieaceae</taxon>
        <taxon>Kineobactrum</taxon>
    </lineage>
</organism>
<comment type="caution">
    <text evidence="1">The sequence shown here is derived from an EMBL/GenBank/DDBJ whole genome shotgun (WGS) entry which is preliminary data.</text>
</comment>
<evidence type="ECO:0000313" key="2">
    <source>
        <dbReference type="Proteomes" id="UP000234845"/>
    </source>
</evidence>
<evidence type="ECO:0000313" key="1">
    <source>
        <dbReference type="EMBL" id="PLW84405.1"/>
    </source>
</evidence>
<accession>A0A2N5Y7P7</accession>
<protein>
    <recommendedName>
        <fullName evidence="3">CheW-like domain-containing protein</fullName>
    </recommendedName>
</protein>
<reference evidence="2" key="1">
    <citation type="submission" date="2017-11" db="EMBL/GenBank/DDBJ databases">
        <title>The draft genome sequence of Chromatocurvus sp. F02.</title>
        <authorList>
            <person name="Du Z.-J."/>
            <person name="Chang Y.-Q."/>
        </authorList>
    </citation>
    <scope>NUCLEOTIDE SEQUENCE [LARGE SCALE GENOMIC DNA]</scope>
    <source>
        <strain evidence="2">F02</strain>
    </source>
</reference>
<name>A0A2N5Y7P7_9GAMM</name>
<dbReference type="EMBL" id="PKLZ01000001">
    <property type="protein sequence ID" value="PLW84405.1"/>
    <property type="molecule type" value="Genomic_DNA"/>
</dbReference>
<evidence type="ECO:0008006" key="3">
    <source>
        <dbReference type="Google" id="ProtNLM"/>
    </source>
</evidence>
<dbReference type="Proteomes" id="UP000234845">
    <property type="component" value="Unassembled WGS sequence"/>
</dbReference>
<proteinExistence type="predicted"/>
<keyword evidence="2" id="KW-1185">Reference proteome</keyword>
<sequence length="153" mass="16096">MNQGEDAMNGTPGLRCVLLPCAGPHTWAVPQDCIAEIVTMTGSVSGHLGWRGCEVPVYGPDNYPIDTATDALAATTAIFVVFFGLRGRGCDYWAVRLQGHGLTSTELSESAIEDRPDLLLPGFLAAFTLAGKTCQVPDLPFLQSQVAAATDAG</sequence>
<gene>
    <name evidence="1" type="ORF">CWI75_03440</name>
</gene>
<dbReference type="AlphaFoldDB" id="A0A2N5Y7P7"/>